<dbReference type="AlphaFoldDB" id="A0A197JTQ9"/>
<name>A0A197JTQ9_9FUNG</name>
<protein>
    <submittedName>
        <fullName evidence="2">Uncharacterized protein</fullName>
    </submittedName>
</protein>
<accession>A0A197JTQ9</accession>
<evidence type="ECO:0000313" key="2">
    <source>
        <dbReference type="EMBL" id="OAQ27689.1"/>
    </source>
</evidence>
<sequence length="562" mass="63984">MQPKQDNIPSFCVDTAATTRLQRDQCIAVALLVTGDHSKLDPTTGDAGCQVRAVIILILYYRLRRTFGETEWSAAVLLSKGYLLKVHAKVVDGGDEFDKRPTKDEIQGAPSHSNKQFNALVIRIRKKVGEHLFELLGLAYSLWSGGIVSTDEFWIDFRYRSNNLWGCHEFRLLRARLAKLSCQAMIELAAELPASRKWVEMLHYTKAIIKSGSVDSEEDVEVLCTQVSFSVALALLYHHNIPILDGNIRIQLHGCDDRDRDQDQDLHLRFEHLHLMEGDDASDETTLGDTTYSFGTARTLFYLPNETTGTFEHVKNPSKQQMLAPCFFLKSWSTYHGHGSTADGESSEDDDLYSADHDRYYEALAKMDKPWAIEVMASSHPPYTRRAKHTDVDIALVYEQIFADEPPRAHKELRFNRYRLEGLTLSTLEASQQHRRPTLAERQVCARRVAHVHGLKGESQFVRMSAPSKECTWRTTKRMDWQVVHVYAATYEWVHDQLQRLTARHAKASGAIIGRYVFALGAVGASHESKATATKLHNTKSEKSRRNKYLSDYPQNQPLLHR</sequence>
<evidence type="ECO:0000256" key="1">
    <source>
        <dbReference type="SAM" id="MobiDB-lite"/>
    </source>
</evidence>
<gene>
    <name evidence="2" type="ORF">K457DRAFT_127330</name>
</gene>
<reference evidence="2 3" key="1">
    <citation type="submission" date="2016-05" db="EMBL/GenBank/DDBJ databases">
        <title>Genome sequencing reveals origins of a unique bacterial endosymbiosis in the earliest lineages of terrestrial Fungi.</title>
        <authorList>
            <consortium name="DOE Joint Genome Institute"/>
            <person name="Uehling J."/>
            <person name="Gryganskyi A."/>
            <person name="Hameed K."/>
            <person name="Tschaplinski T."/>
            <person name="Misztal P."/>
            <person name="Wu S."/>
            <person name="Desiro A."/>
            <person name="Vande Pol N."/>
            <person name="Du Z.-Y."/>
            <person name="Zienkiewicz A."/>
            <person name="Zienkiewicz K."/>
            <person name="Morin E."/>
            <person name="Tisserant E."/>
            <person name="Splivallo R."/>
            <person name="Hainaut M."/>
            <person name="Henrissat B."/>
            <person name="Ohm R."/>
            <person name="Kuo A."/>
            <person name="Yan J."/>
            <person name="Lipzen A."/>
            <person name="Nolan M."/>
            <person name="Labutti K."/>
            <person name="Barry K."/>
            <person name="Goldstein A."/>
            <person name="Labbe J."/>
            <person name="Schadt C."/>
            <person name="Tuskan G."/>
            <person name="Grigoriev I."/>
            <person name="Martin F."/>
            <person name="Vilgalys R."/>
            <person name="Bonito G."/>
        </authorList>
    </citation>
    <scope>NUCLEOTIDE SEQUENCE [LARGE SCALE GENOMIC DNA]</scope>
    <source>
        <strain evidence="2 3">AG-77</strain>
    </source>
</reference>
<dbReference type="Proteomes" id="UP000078512">
    <property type="component" value="Unassembled WGS sequence"/>
</dbReference>
<feature type="region of interest" description="Disordered" evidence="1">
    <location>
        <begin position="531"/>
        <end position="562"/>
    </location>
</feature>
<dbReference type="OrthoDB" id="2370295at2759"/>
<proteinExistence type="predicted"/>
<keyword evidence="3" id="KW-1185">Reference proteome</keyword>
<dbReference type="EMBL" id="KV442055">
    <property type="protein sequence ID" value="OAQ27689.1"/>
    <property type="molecule type" value="Genomic_DNA"/>
</dbReference>
<organism evidence="2 3">
    <name type="scientific">Linnemannia elongata AG-77</name>
    <dbReference type="NCBI Taxonomy" id="1314771"/>
    <lineage>
        <taxon>Eukaryota</taxon>
        <taxon>Fungi</taxon>
        <taxon>Fungi incertae sedis</taxon>
        <taxon>Mucoromycota</taxon>
        <taxon>Mortierellomycotina</taxon>
        <taxon>Mortierellomycetes</taxon>
        <taxon>Mortierellales</taxon>
        <taxon>Mortierellaceae</taxon>
        <taxon>Linnemannia</taxon>
    </lineage>
</organism>
<evidence type="ECO:0000313" key="3">
    <source>
        <dbReference type="Proteomes" id="UP000078512"/>
    </source>
</evidence>
<feature type="compositionally biased region" description="Polar residues" evidence="1">
    <location>
        <begin position="553"/>
        <end position="562"/>
    </location>
</feature>